<name>A0ABQ7J9S0_9APIC</name>
<dbReference type="PROSITE" id="PS50255">
    <property type="entry name" value="CYTOCHROME_B5_2"/>
    <property type="match status" value="1"/>
</dbReference>
<evidence type="ECO:0000256" key="3">
    <source>
        <dbReference type="ARBA" id="ARBA00023004"/>
    </source>
</evidence>
<evidence type="ECO:0000256" key="1">
    <source>
        <dbReference type="ARBA" id="ARBA00022617"/>
    </source>
</evidence>
<organism evidence="7 8">
    <name type="scientific">Cardiosporidium cionae</name>
    <dbReference type="NCBI Taxonomy" id="476202"/>
    <lineage>
        <taxon>Eukaryota</taxon>
        <taxon>Sar</taxon>
        <taxon>Alveolata</taxon>
        <taxon>Apicomplexa</taxon>
        <taxon>Aconoidasida</taxon>
        <taxon>Nephromycida</taxon>
        <taxon>Cardiosporidium</taxon>
    </lineage>
</organism>
<evidence type="ECO:0000256" key="5">
    <source>
        <dbReference type="RuleBase" id="RU362121"/>
    </source>
</evidence>
<accession>A0ABQ7J9S0</accession>
<dbReference type="PRINTS" id="PR00363">
    <property type="entry name" value="CYTOCHROMEB5"/>
</dbReference>
<dbReference type="Proteomes" id="UP000823046">
    <property type="component" value="Unassembled WGS sequence"/>
</dbReference>
<dbReference type="PANTHER" id="PTHR19359:SF14">
    <property type="entry name" value="CYTOCHROME B5 A"/>
    <property type="match status" value="1"/>
</dbReference>
<evidence type="ECO:0000259" key="6">
    <source>
        <dbReference type="PROSITE" id="PS50255"/>
    </source>
</evidence>
<keyword evidence="8" id="KW-1185">Reference proteome</keyword>
<comment type="caution">
    <text evidence="7">The sequence shown here is derived from an EMBL/GenBank/DDBJ whole genome shotgun (WGS) entry which is preliminary data.</text>
</comment>
<dbReference type="Gene3D" id="3.10.120.10">
    <property type="entry name" value="Cytochrome b5-like heme/steroid binding domain"/>
    <property type="match status" value="1"/>
</dbReference>
<dbReference type="PANTHER" id="PTHR19359">
    <property type="entry name" value="CYTOCHROME B5"/>
    <property type="match status" value="1"/>
</dbReference>
<dbReference type="PROSITE" id="PS00191">
    <property type="entry name" value="CYTOCHROME_B5_1"/>
    <property type="match status" value="1"/>
</dbReference>
<keyword evidence="3 5" id="KW-0408">Iron</keyword>
<protein>
    <submittedName>
        <fullName evidence="7">Cytochrome b5 family heme/steroid binding domain-containing protein</fullName>
    </submittedName>
</protein>
<dbReference type="EMBL" id="JADAQX010000314">
    <property type="protein sequence ID" value="KAF8820734.1"/>
    <property type="molecule type" value="Genomic_DNA"/>
</dbReference>
<sequence>MSKNMGDDAAKIQQERLCKLPSITRGELNRHNSVDDCWIVVHGVVYDITRYLQDHPGGPEVILCNAGRDVSSDFEDIGHSLSARKLAEQFEVGVLENASNPVTGCVKNARQKPPKEANSPLNHFVPIIVAAAIACLMYFVYSIKSAS</sequence>
<comment type="similarity">
    <text evidence="4 5">Belongs to the cytochrome b5 family.</text>
</comment>
<reference evidence="7 8" key="1">
    <citation type="journal article" date="2020" name="bioRxiv">
        <title>Metabolic contributions of an alphaproteobacterial endosymbiont in the apicomplexan Cardiosporidium cionae.</title>
        <authorList>
            <person name="Hunter E.S."/>
            <person name="Paight C.J."/>
            <person name="Lane C.E."/>
        </authorList>
    </citation>
    <scope>NUCLEOTIDE SEQUENCE [LARGE SCALE GENOMIC DNA]</scope>
    <source>
        <strain evidence="7">ESH_2018</strain>
    </source>
</reference>
<evidence type="ECO:0000313" key="7">
    <source>
        <dbReference type="EMBL" id="KAF8820734.1"/>
    </source>
</evidence>
<feature type="transmembrane region" description="Helical" evidence="5">
    <location>
        <begin position="121"/>
        <end position="141"/>
    </location>
</feature>
<dbReference type="InterPro" id="IPR036400">
    <property type="entry name" value="Cyt_B5-like_heme/steroid_sf"/>
</dbReference>
<dbReference type="InterPro" id="IPR018506">
    <property type="entry name" value="Cyt_B5_heme-BS"/>
</dbReference>
<evidence type="ECO:0000256" key="2">
    <source>
        <dbReference type="ARBA" id="ARBA00022723"/>
    </source>
</evidence>
<dbReference type="InterPro" id="IPR050668">
    <property type="entry name" value="Cytochrome_b5"/>
</dbReference>
<proteinExistence type="inferred from homology"/>
<keyword evidence="5" id="KW-0472">Membrane</keyword>
<dbReference type="Pfam" id="PF00173">
    <property type="entry name" value="Cyt-b5"/>
    <property type="match status" value="1"/>
</dbReference>
<dbReference type="SUPFAM" id="SSF55856">
    <property type="entry name" value="Cytochrome b5-like heme/steroid binding domain"/>
    <property type="match status" value="1"/>
</dbReference>
<keyword evidence="1 5" id="KW-0349">Heme</keyword>
<dbReference type="InterPro" id="IPR001199">
    <property type="entry name" value="Cyt_B5-like_heme/steroid-bd"/>
</dbReference>
<keyword evidence="5" id="KW-0812">Transmembrane</keyword>
<evidence type="ECO:0000256" key="4">
    <source>
        <dbReference type="ARBA" id="ARBA00038168"/>
    </source>
</evidence>
<keyword evidence="2 5" id="KW-0479">Metal-binding</keyword>
<keyword evidence="5" id="KW-1133">Transmembrane helix</keyword>
<gene>
    <name evidence="7" type="ORF">IE077_002864</name>
</gene>
<evidence type="ECO:0000313" key="8">
    <source>
        <dbReference type="Proteomes" id="UP000823046"/>
    </source>
</evidence>
<feature type="domain" description="Cytochrome b5 heme-binding" evidence="6">
    <location>
        <begin position="20"/>
        <end position="96"/>
    </location>
</feature>
<dbReference type="SMART" id="SM01117">
    <property type="entry name" value="Cyt-b5"/>
    <property type="match status" value="1"/>
</dbReference>